<reference evidence="1" key="1">
    <citation type="submission" date="2020-08" db="EMBL/GenBank/DDBJ databases">
        <title>Spodoptera exigua strain:BAW_Kor-Di-RS1 Genome sequencing and assembly.</title>
        <authorList>
            <person name="Kim J."/>
            <person name="Nam H.Y."/>
            <person name="Kwon M."/>
            <person name="Choi J.H."/>
            <person name="Cho S.R."/>
            <person name="Kim G.-H."/>
        </authorList>
    </citation>
    <scope>NUCLEOTIDE SEQUENCE</scope>
    <source>
        <strain evidence="1">BAW_Kor-Di-RS1</strain>
        <tissue evidence="1">Whole-body</tissue>
    </source>
</reference>
<proteinExistence type="predicted"/>
<gene>
    <name evidence="1" type="ORF">HW555_013347</name>
</gene>
<evidence type="ECO:0000313" key="2">
    <source>
        <dbReference type="Proteomes" id="UP000648187"/>
    </source>
</evidence>
<evidence type="ECO:0000313" key="1">
    <source>
        <dbReference type="EMBL" id="KAF9406186.1"/>
    </source>
</evidence>
<dbReference type="AlphaFoldDB" id="A0A835G5U2"/>
<name>A0A835G5U2_SPOEX</name>
<accession>A0A835G5U2</accession>
<keyword evidence="2" id="KW-1185">Reference proteome</keyword>
<sequence length="109" mass="12557">MGNISFLASSLYAYLCLEKSVPPMGTRSMLYSIPFSLKIVLLSHILWQSEIFKGAKHFGNKYWNWKDETRILHIISIKRPTAESQHLTRELVYTIYSSSSGVVREMVSQ</sequence>
<comment type="caution">
    <text evidence="1">The sequence shown here is derived from an EMBL/GenBank/DDBJ whole genome shotgun (WGS) entry which is preliminary data.</text>
</comment>
<organism evidence="1 2">
    <name type="scientific">Spodoptera exigua</name>
    <name type="common">Beet armyworm</name>
    <name type="synonym">Noctua fulgens</name>
    <dbReference type="NCBI Taxonomy" id="7107"/>
    <lineage>
        <taxon>Eukaryota</taxon>
        <taxon>Metazoa</taxon>
        <taxon>Ecdysozoa</taxon>
        <taxon>Arthropoda</taxon>
        <taxon>Hexapoda</taxon>
        <taxon>Insecta</taxon>
        <taxon>Pterygota</taxon>
        <taxon>Neoptera</taxon>
        <taxon>Endopterygota</taxon>
        <taxon>Lepidoptera</taxon>
        <taxon>Glossata</taxon>
        <taxon>Ditrysia</taxon>
        <taxon>Noctuoidea</taxon>
        <taxon>Noctuidae</taxon>
        <taxon>Amphipyrinae</taxon>
        <taxon>Spodoptera</taxon>
    </lineage>
</organism>
<dbReference type="EMBL" id="JACKWZ010000629">
    <property type="protein sequence ID" value="KAF9406186.1"/>
    <property type="molecule type" value="Genomic_DNA"/>
</dbReference>
<dbReference type="Proteomes" id="UP000648187">
    <property type="component" value="Unassembled WGS sequence"/>
</dbReference>
<protein>
    <submittedName>
        <fullName evidence="1">Uncharacterized protein</fullName>
    </submittedName>
</protein>